<dbReference type="InterPro" id="IPR050565">
    <property type="entry name" value="LYPA1-2/EST-like"/>
</dbReference>
<comment type="similarity">
    <text evidence="1">Belongs to the AB hydrolase superfamily. AB hydrolase 2 family.</text>
</comment>
<comment type="caution">
    <text evidence="4">The sequence shown here is derived from an EMBL/GenBank/DDBJ whole genome shotgun (WGS) entry which is preliminary data.</text>
</comment>
<protein>
    <recommendedName>
        <fullName evidence="3">Phospholipase/carboxylesterase/thioesterase domain-containing protein</fullName>
    </recommendedName>
</protein>
<dbReference type="InterPro" id="IPR029058">
    <property type="entry name" value="AB_hydrolase_fold"/>
</dbReference>
<dbReference type="Pfam" id="PF02230">
    <property type="entry name" value="Abhydrolase_2"/>
    <property type="match status" value="1"/>
</dbReference>
<reference evidence="4 5" key="1">
    <citation type="submission" date="2013-09" db="EMBL/GenBank/DDBJ databases">
        <title>Genome sequencing of Arenimonas malthae.</title>
        <authorList>
            <person name="Chen F."/>
            <person name="Wang G."/>
        </authorList>
    </citation>
    <scope>NUCLEOTIDE SEQUENCE [LARGE SCALE GENOMIC DNA]</scope>
    <source>
        <strain evidence="4 5">CC-JY-1</strain>
    </source>
</reference>
<keyword evidence="2" id="KW-0378">Hydrolase</keyword>
<proteinExistence type="inferred from homology"/>
<name>A0A091ARG1_9GAMM</name>
<feature type="domain" description="Phospholipase/carboxylesterase/thioesterase" evidence="3">
    <location>
        <begin position="17"/>
        <end position="216"/>
    </location>
</feature>
<accession>A0A091ARG1</accession>
<evidence type="ECO:0000256" key="2">
    <source>
        <dbReference type="ARBA" id="ARBA00022801"/>
    </source>
</evidence>
<evidence type="ECO:0000259" key="3">
    <source>
        <dbReference type="Pfam" id="PF02230"/>
    </source>
</evidence>
<dbReference type="Gene3D" id="3.40.50.1820">
    <property type="entry name" value="alpha/beta hydrolase"/>
    <property type="match status" value="1"/>
</dbReference>
<gene>
    <name evidence="4" type="ORF">N790_12195</name>
</gene>
<evidence type="ECO:0000313" key="5">
    <source>
        <dbReference type="Proteomes" id="UP000029392"/>
    </source>
</evidence>
<dbReference type="GO" id="GO:0016787">
    <property type="term" value="F:hydrolase activity"/>
    <property type="evidence" value="ECO:0007669"/>
    <property type="project" value="UniProtKB-KW"/>
</dbReference>
<evidence type="ECO:0000313" key="4">
    <source>
        <dbReference type="EMBL" id="KFN41747.1"/>
    </source>
</evidence>
<sequence>MSLLETVERQTGPEPRWSVLWLHGLGADGHDFAPIVPELLRPGWPELRFVFPHAPVRRVTLNNGVPMRAWYDLRNLELDQRADETGVRESIAQVDALIAREAERGIPPERVLLAGFSQGGAIALAAGVRREAPVAGIIGLSTYLPLGSSTAAEATPGGLATPIFMAHGQLDPVVQEAYGVHSRDLLQRLGARVDWRVYAMPHSVCAEEIRDLGDWMQQRFLAG</sequence>
<dbReference type="PATRIC" id="fig|1384054.3.peg.2725"/>
<dbReference type="Proteomes" id="UP000029392">
    <property type="component" value="Unassembled WGS sequence"/>
</dbReference>
<organism evidence="4 5">
    <name type="scientific">Arenimonas malthae CC-JY-1</name>
    <dbReference type="NCBI Taxonomy" id="1384054"/>
    <lineage>
        <taxon>Bacteria</taxon>
        <taxon>Pseudomonadati</taxon>
        <taxon>Pseudomonadota</taxon>
        <taxon>Gammaproteobacteria</taxon>
        <taxon>Lysobacterales</taxon>
        <taxon>Lysobacteraceae</taxon>
        <taxon>Arenimonas</taxon>
    </lineage>
</organism>
<dbReference type="InterPro" id="IPR003140">
    <property type="entry name" value="PLipase/COase/thioEstase"/>
</dbReference>
<dbReference type="AlphaFoldDB" id="A0A091ARG1"/>
<dbReference type="PANTHER" id="PTHR10655:SF17">
    <property type="entry name" value="LYSOPHOSPHOLIPASE-LIKE PROTEIN 1"/>
    <property type="match status" value="1"/>
</dbReference>
<dbReference type="PANTHER" id="PTHR10655">
    <property type="entry name" value="LYSOPHOSPHOLIPASE-RELATED"/>
    <property type="match status" value="1"/>
</dbReference>
<dbReference type="STRING" id="1384054.N790_12195"/>
<dbReference type="SUPFAM" id="SSF53474">
    <property type="entry name" value="alpha/beta-Hydrolases"/>
    <property type="match status" value="1"/>
</dbReference>
<keyword evidence="5" id="KW-1185">Reference proteome</keyword>
<dbReference type="eggNOG" id="COG0400">
    <property type="taxonomic scope" value="Bacteria"/>
</dbReference>
<dbReference type="EMBL" id="AVCH01000215">
    <property type="protein sequence ID" value="KFN41747.1"/>
    <property type="molecule type" value="Genomic_DNA"/>
</dbReference>
<dbReference type="RefSeq" id="WP_043805431.1">
    <property type="nucleotide sequence ID" value="NZ_AVCH01000215.1"/>
</dbReference>
<evidence type="ECO:0000256" key="1">
    <source>
        <dbReference type="ARBA" id="ARBA00006499"/>
    </source>
</evidence>